<dbReference type="Pfam" id="PF06666">
    <property type="entry name" value="DUF1173"/>
    <property type="match status" value="1"/>
</dbReference>
<dbReference type="eggNOG" id="ENOG502ZA7W">
    <property type="taxonomic scope" value="Bacteria"/>
</dbReference>
<gene>
    <name evidence="1" type="ORF">ABI_00400</name>
</gene>
<dbReference type="AlphaFoldDB" id="F4QFZ7"/>
<dbReference type="InterPro" id="IPR009553">
    <property type="entry name" value="DUF1173"/>
</dbReference>
<dbReference type="EMBL" id="GL883076">
    <property type="protein sequence ID" value="EGF93808.1"/>
    <property type="molecule type" value="Genomic_DNA"/>
</dbReference>
<evidence type="ECO:0000313" key="1">
    <source>
        <dbReference type="EMBL" id="EGF93808.1"/>
    </source>
</evidence>
<evidence type="ECO:0000313" key="2">
    <source>
        <dbReference type="Proteomes" id="UP000006512"/>
    </source>
</evidence>
<evidence type="ECO:0008006" key="3">
    <source>
        <dbReference type="Google" id="ProtNLM"/>
    </source>
</evidence>
<protein>
    <recommendedName>
        <fullName evidence="3">DUF1173 domain-containing protein</fullName>
    </recommendedName>
</protein>
<accession>F4QFZ7</accession>
<organism evidence="1 2">
    <name type="scientific">Asticcacaulis biprosthecium C19</name>
    <dbReference type="NCBI Taxonomy" id="715226"/>
    <lineage>
        <taxon>Bacteria</taxon>
        <taxon>Pseudomonadati</taxon>
        <taxon>Pseudomonadota</taxon>
        <taxon>Alphaproteobacteria</taxon>
        <taxon>Caulobacterales</taxon>
        <taxon>Caulobacteraceae</taxon>
        <taxon>Asticcacaulis</taxon>
    </lineage>
</organism>
<keyword evidence="2" id="KW-1185">Reference proteome</keyword>
<dbReference type="Proteomes" id="UP000006512">
    <property type="component" value="Unassembled WGS sequence"/>
</dbReference>
<reference evidence="2" key="1">
    <citation type="submission" date="2011-03" db="EMBL/GenBank/DDBJ databases">
        <title>Draft genome sequence of Brevundimonas diminuta.</title>
        <authorList>
            <person name="Brown P.J.B."/>
            <person name="Buechlein A."/>
            <person name="Hemmerich C."/>
            <person name="Brun Y.V."/>
        </authorList>
    </citation>
    <scope>NUCLEOTIDE SEQUENCE [LARGE SCALE GENOMIC DNA]</scope>
    <source>
        <strain evidence="2">C19</strain>
    </source>
</reference>
<dbReference type="HOGENOM" id="CLU_055770_1_0_5"/>
<proteinExistence type="predicted"/>
<sequence>MLCDERLAETVDDAILQAQLGRHYAGFKGKPPLCLCTDIHVRMYIAKFGQRYLLKRWPGSGHEHAVDCDRYEAPPEASGLGKLMGSAIREDTLTGDIELKLGFPLKKQPRTAVTADSVEAQGQESDLNESAAGSTSKVSLRAVLHYLWDQAELTHWKPGMKNKRNWWVVQSRLLDAAARMTTKGLRLQKRLYIPEPFKPEAKDQIRLRRRGLFQSVASQKAARELLMFLFEVKEISPSPYGYKLVAKNVPDDNFYLTADLYKLLRKRFATELEMFERTHGQCHLVALGTISVKPSGIVNIEETTLMAATGDWIPVADQQEAVVVDYSVATGRQFIKPLKYNMGAGRALAAMLYTDTPEQPTALYIVKPDDSDALIEARRELQDAGRSLSVEWHVADDPIPTSVIDAIPTARRERDLAKA</sequence>
<name>F4QFZ7_9CAUL</name>
<dbReference type="STRING" id="715226.ABI_00400"/>